<dbReference type="EMBL" id="LR822027">
    <property type="protein sequence ID" value="CAD0152958.1"/>
    <property type="molecule type" value="Genomic_DNA"/>
</dbReference>
<organism evidence="2 3">
    <name type="scientific">Streptococcus thermophilus</name>
    <dbReference type="NCBI Taxonomy" id="1308"/>
    <lineage>
        <taxon>Bacteria</taxon>
        <taxon>Bacillati</taxon>
        <taxon>Bacillota</taxon>
        <taxon>Bacilli</taxon>
        <taxon>Lactobacillales</taxon>
        <taxon>Streptococcaceae</taxon>
        <taxon>Streptococcus</taxon>
    </lineage>
</organism>
<sequence>MALSNCFNYNVTMKKSTEIIGKNRKALNLCLIIANLAVLAVLGFALSQRHSFKAEQVANRASSSPEQAKKKR</sequence>
<keyword evidence="1" id="KW-0812">Transmembrane</keyword>
<dbReference type="Proteomes" id="UP000509791">
    <property type="component" value="Chromosome"/>
</dbReference>
<feature type="transmembrane region" description="Helical" evidence="1">
    <location>
        <begin position="26"/>
        <end position="46"/>
    </location>
</feature>
<accession>A0A8D6UC34</accession>
<gene>
    <name evidence="2" type="ORF">STHERMO_1677</name>
</gene>
<keyword evidence="1" id="KW-0472">Membrane</keyword>
<protein>
    <submittedName>
        <fullName evidence="2">Uncharacterized protein</fullName>
    </submittedName>
</protein>
<evidence type="ECO:0000256" key="1">
    <source>
        <dbReference type="SAM" id="Phobius"/>
    </source>
</evidence>
<name>A0A8D6UC34_STRTR</name>
<evidence type="ECO:0000313" key="2">
    <source>
        <dbReference type="EMBL" id="CAD0152958.1"/>
    </source>
</evidence>
<reference evidence="2 3" key="1">
    <citation type="submission" date="2020-06" db="EMBL/GenBank/DDBJ databases">
        <authorList>
            <person name="Chuat V."/>
        </authorList>
    </citation>
    <scope>NUCLEOTIDE SEQUENCE [LARGE SCALE GENOMIC DNA]</scope>
    <source>
        <strain evidence="2">STH_CIRM_998</strain>
    </source>
</reference>
<evidence type="ECO:0000313" key="3">
    <source>
        <dbReference type="Proteomes" id="UP000509791"/>
    </source>
</evidence>
<proteinExistence type="predicted"/>
<dbReference type="AlphaFoldDB" id="A0A8D6UC34"/>
<keyword evidence="1" id="KW-1133">Transmembrane helix</keyword>